<dbReference type="EMBL" id="JAAOIW010000005">
    <property type="protein sequence ID" value="NHN31163.1"/>
    <property type="molecule type" value="Genomic_DNA"/>
</dbReference>
<dbReference type="Proteomes" id="UP001165962">
    <property type="component" value="Unassembled WGS sequence"/>
</dbReference>
<organism evidence="1 2">
    <name type="scientific">Paenibacillus agricola</name>
    <dbReference type="NCBI Taxonomy" id="2716264"/>
    <lineage>
        <taxon>Bacteria</taxon>
        <taxon>Bacillati</taxon>
        <taxon>Bacillota</taxon>
        <taxon>Bacilli</taxon>
        <taxon>Bacillales</taxon>
        <taxon>Paenibacillaceae</taxon>
        <taxon>Paenibacillus</taxon>
    </lineage>
</organism>
<sequence>MSGLFTRIGAEVHEVSRQDIANRIAADFEAFLNAWHASNEVYDNPLDAQIHEWYAQALRGKQLFPPRDAPYFSPSSANSDPRELYEKMRGAKKDVSGRPPYQGRWVRIGTAIGDVIQRDILFAEKHYAKAIGQAPRFKFERTADGRPMFEDFAKVAAPITHNKRRFYLYGTCDGIMTYRSDDGELIRVGLEVKSKQTTFSQTSEYSQRSGPKEDHVKQCVCYSLMYGNAAEPIDYYVILYVNASKKSWQMSDEDFAKSPDIKAHGIAITDGMRTELLDHLAGIVASAEIGNPPALDIGKWTFNNFKSTCAKALTDEEMAVLERQVDAMNRSGLPDFKKRQFAEAFEDITRLRTEVTAV</sequence>
<gene>
    <name evidence="1" type="ORF">G9U52_15090</name>
</gene>
<reference evidence="1" key="1">
    <citation type="submission" date="2020-03" db="EMBL/GenBank/DDBJ databases">
        <title>Draft sequencing of Paenibacilllus sp. S3N08.</title>
        <authorList>
            <person name="Kim D.-U."/>
        </authorList>
    </citation>
    <scope>NUCLEOTIDE SEQUENCE</scope>
    <source>
        <strain evidence="1">S3N08</strain>
    </source>
</reference>
<name>A0ABX0J5C2_9BACL</name>
<evidence type="ECO:0000313" key="2">
    <source>
        <dbReference type="Proteomes" id="UP001165962"/>
    </source>
</evidence>
<keyword evidence="2" id="KW-1185">Reference proteome</keyword>
<comment type="caution">
    <text evidence="1">The sequence shown here is derived from an EMBL/GenBank/DDBJ whole genome shotgun (WGS) entry which is preliminary data.</text>
</comment>
<evidence type="ECO:0008006" key="3">
    <source>
        <dbReference type="Google" id="ProtNLM"/>
    </source>
</evidence>
<protein>
    <recommendedName>
        <fullName evidence="3">YqaJ viral recombinase domain-containing protein</fullName>
    </recommendedName>
</protein>
<dbReference type="Gene3D" id="3.90.320.10">
    <property type="match status" value="1"/>
</dbReference>
<accession>A0ABX0J5C2</accession>
<evidence type="ECO:0000313" key="1">
    <source>
        <dbReference type="EMBL" id="NHN31163.1"/>
    </source>
</evidence>
<proteinExistence type="predicted"/>
<dbReference type="InterPro" id="IPR011604">
    <property type="entry name" value="PDDEXK-like_dom_sf"/>
</dbReference>